<dbReference type="Proteomes" id="UP000652761">
    <property type="component" value="Unassembled WGS sequence"/>
</dbReference>
<dbReference type="AlphaFoldDB" id="A0A843WMM8"/>
<evidence type="ECO:0000313" key="3">
    <source>
        <dbReference type="Proteomes" id="UP000652761"/>
    </source>
</evidence>
<keyword evidence="3" id="KW-1185">Reference proteome</keyword>
<organism evidence="2 3">
    <name type="scientific">Colocasia esculenta</name>
    <name type="common">Wild taro</name>
    <name type="synonym">Arum esculentum</name>
    <dbReference type="NCBI Taxonomy" id="4460"/>
    <lineage>
        <taxon>Eukaryota</taxon>
        <taxon>Viridiplantae</taxon>
        <taxon>Streptophyta</taxon>
        <taxon>Embryophyta</taxon>
        <taxon>Tracheophyta</taxon>
        <taxon>Spermatophyta</taxon>
        <taxon>Magnoliopsida</taxon>
        <taxon>Liliopsida</taxon>
        <taxon>Araceae</taxon>
        <taxon>Aroideae</taxon>
        <taxon>Colocasieae</taxon>
        <taxon>Colocasia</taxon>
    </lineage>
</organism>
<comment type="caution">
    <text evidence="2">The sequence shown here is derived from an EMBL/GenBank/DDBJ whole genome shotgun (WGS) entry which is preliminary data.</text>
</comment>
<dbReference type="OrthoDB" id="848707at2759"/>
<feature type="compositionally biased region" description="Low complexity" evidence="1">
    <location>
        <begin position="270"/>
        <end position="282"/>
    </location>
</feature>
<name>A0A843WMM8_COLES</name>
<sequence length="282" mass="30174">MAALGSFGSVGGYSTAFLMADQLERFSAVKIKLYGNKAVDLEDLEKHGMHSVVEALQRLKWIGICTVSKPSYPHLAKAFYTCLKTEEDGSLTSMVKKNVWSKTSVAEGEAIIGEAFDAPPVQEEEATVREDEPPASERRIEDIALELIEPVGQSAEGVIPPLVPAPTIIEESVIGGGAHTEGEHEDIQIEESPSIPVVETAMEESHEVMIPEVVSPGHIEDVQIEDALAQGEPEAEGEQDIQEEPTVSALADQFQEGLLEDTSDEDDEPAVGSGAKGKGVAT</sequence>
<feature type="compositionally biased region" description="Acidic residues" evidence="1">
    <location>
        <begin position="258"/>
        <end position="269"/>
    </location>
</feature>
<accession>A0A843WMM8</accession>
<protein>
    <submittedName>
        <fullName evidence="2">Uncharacterized protein</fullName>
    </submittedName>
</protein>
<proteinExistence type="predicted"/>
<reference evidence="2" key="1">
    <citation type="submission" date="2017-07" db="EMBL/GenBank/DDBJ databases">
        <title>Taro Niue Genome Assembly and Annotation.</title>
        <authorList>
            <person name="Atibalentja N."/>
            <person name="Keating K."/>
            <person name="Fields C.J."/>
        </authorList>
    </citation>
    <scope>NUCLEOTIDE SEQUENCE</scope>
    <source>
        <strain evidence="2">Niue_2</strain>
        <tissue evidence="2">Leaf</tissue>
    </source>
</reference>
<feature type="region of interest" description="Disordered" evidence="1">
    <location>
        <begin position="255"/>
        <end position="282"/>
    </location>
</feature>
<gene>
    <name evidence="2" type="ORF">Taro_041909</name>
</gene>
<dbReference type="EMBL" id="NMUH01004278">
    <property type="protein sequence ID" value="MQM09047.1"/>
    <property type="molecule type" value="Genomic_DNA"/>
</dbReference>
<evidence type="ECO:0000313" key="2">
    <source>
        <dbReference type="EMBL" id="MQM09047.1"/>
    </source>
</evidence>
<evidence type="ECO:0000256" key="1">
    <source>
        <dbReference type="SAM" id="MobiDB-lite"/>
    </source>
</evidence>